<dbReference type="AlphaFoldDB" id="A0A1H6FXB0"/>
<dbReference type="InterPro" id="IPR029055">
    <property type="entry name" value="Ntn_hydrolases_N"/>
</dbReference>
<name>A0A1H6FXB0_THEAL</name>
<dbReference type="Pfam" id="PF01804">
    <property type="entry name" value="Penicil_amidase"/>
    <property type="match status" value="1"/>
</dbReference>
<sequence>MRKIRNTRLRLCVALGCALVAAFAAAGVPARAADPAPYRANDGGGFRNILPPGQNGVAPAPALAQFLLACPPNGPQGCPNAPRPPHYDDQLAMYGDLVYAVPGLTAGQLDRFFKDASFGVPAGEAERIYSPRPDVTIVRDRRFGVPRVYGRTREAALFGLGYVAAEDRLFVMDVLRHAGRAQLSSFVGGSLGNRELDREQWRIAPYTEADLERQFELGDDLYGDAGRRLQEDARAYVAGINAYIDEARLDPARKLPAEYLAIGRPLGPDPWKVTDLIATASLIGGIFGKGGGGELQSALLLQEAQRRFGNRRGRAVWHDLREADDPEAPVTVEGRRFPYQTEPRKLAPDSLALPDPGSVRFVDVVAGESGSSGSQPPGPPSLPGLPLSTPKAGRGDVGSRLLDLLRRQRPGSNALLVSARESESGRPLAVMGPQTAYFVPNLLHEIEVHGPGLEARGAAFAGVGLYVLLGRGRDYAWSATSAGQDIIDTFALPLCEPDGSQPTLASDHYLYRGRCLPFEVLERHNSWTPNLADQTPAGSETLRTLRTKLGLVIARATIGGRPVVYTQLRSTYFHEVDSALGFDALNDPGRIRSPRDFMAAVSKIGFTFNWFYIDHRHIAYFNSGNNPVRAPGVSPDLPTDGRFEWRDWNPELWTARYTPMREHPQVVDQAFLANWNNKQARGYRAADDNFAYGSIYRSDLLSDRIRALLAGRRKANLVELVSAMEDAGTVDLRGAKVLPYLLRVIGTPRDPELRRAVAILRSWVRSGAHRIDRNRDRIYEDAEAVRIMDAWWPRLLHAIFEPVLGERLFRQLEAIRDPDDEPNAAGQHRGSAYNGGWYHYVEKDLRTLLGRRGTRGLRPPPAAPARYSRTYCGGTASRGGTLGRCRDRLLDSLEAALAVPNAELYGNDPVCPRYGLAGDQWCFDAVWHRPFGAISEPLIHWINRPTFQQVVEVERPAPR</sequence>
<keyword evidence="5" id="KW-1185">Reference proteome</keyword>
<dbReference type="Gene3D" id="1.10.439.10">
    <property type="entry name" value="Penicillin Amidohydrolase, domain 1"/>
    <property type="match status" value="1"/>
</dbReference>
<evidence type="ECO:0000313" key="4">
    <source>
        <dbReference type="EMBL" id="SEH15052.1"/>
    </source>
</evidence>
<dbReference type="InterPro" id="IPR043147">
    <property type="entry name" value="Penicillin_amidase_A-knob"/>
</dbReference>
<keyword evidence="3" id="KW-0732">Signal</keyword>
<dbReference type="PANTHER" id="PTHR34218">
    <property type="entry name" value="PEPTIDASE S45 PENICILLIN AMIDASE"/>
    <property type="match status" value="1"/>
</dbReference>
<feature type="chain" id="PRO_5013891079" evidence="3">
    <location>
        <begin position="33"/>
        <end position="959"/>
    </location>
</feature>
<dbReference type="Proteomes" id="UP000222056">
    <property type="component" value="Unassembled WGS sequence"/>
</dbReference>
<proteinExistence type="inferred from homology"/>
<evidence type="ECO:0000256" key="3">
    <source>
        <dbReference type="SAM" id="SignalP"/>
    </source>
</evidence>
<reference evidence="5" key="1">
    <citation type="submission" date="2016-10" db="EMBL/GenBank/DDBJ databases">
        <authorList>
            <person name="Varghese N."/>
            <person name="Submissions S."/>
        </authorList>
    </citation>
    <scope>NUCLEOTIDE SEQUENCE [LARGE SCALE GENOMIC DNA]</scope>
    <source>
        <strain evidence="5">ATCC 35263</strain>
    </source>
</reference>
<dbReference type="Gene3D" id="1.10.287.150">
    <property type="match status" value="1"/>
</dbReference>
<dbReference type="STRING" id="29539.SAMN02745716_1823"/>
<feature type="region of interest" description="Disordered" evidence="2">
    <location>
        <begin position="367"/>
        <end position="396"/>
    </location>
</feature>
<dbReference type="InterPro" id="IPR002692">
    <property type="entry name" value="S45"/>
</dbReference>
<organism evidence="4 5">
    <name type="scientific">Thermoleophilum album</name>
    <dbReference type="NCBI Taxonomy" id="29539"/>
    <lineage>
        <taxon>Bacteria</taxon>
        <taxon>Bacillati</taxon>
        <taxon>Actinomycetota</taxon>
        <taxon>Thermoleophilia</taxon>
        <taxon>Thermoleophilales</taxon>
        <taxon>Thermoleophilaceae</taxon>
        <taxon>Thermoleophilum</taxon>
    </lineage>
</organism>
<dbReference type="PANTHER" id="PTHR34218:SF4">
    <property type="entry name" value="ACYL-HOMOSERINE LACTONE ACYLASE QUIP"/>
    <property type="match status" value="1"/>
</dbReference>
<accession>A0A1H6FXB0</accession>
<dbReference type="Gene3D" id="1.10.1400.10">
    <property type="match status" value="1"/>
</dbReference>
<protein>
    <submittedName>
        <fullName evidence="4">Acyl-homoserine lactone (AHL) acylase PvdQ</fullName>
    </submittedName>
</protein>
<comment type="similarity">
    <text evidence="1">Belongs to the peptidase S45 family.</text>
</comment>
<dbReference type="RefSeq" id="WP_093118336.1">
    <property type="nucleotide sequence ID" value="NZ_FNWJ01000002.1"/>
</dbReference>
<evidence type="ECO:0000313" key="5">
    <source>
        <dbReference type="Proteomes" id="UP000222056"/>
    </source>
</evidence>
<dbReference type="OrthoDB" id="5240333at2"/>
<dbReference type="GO" id="GO:0016811">
    <property type="term" value="F:hydrolase activity, acting on carbon-nitrogen (but not peptide) bonds, in linear amides"/>
    <property type="evidence" value="ECO:0007669"/>
    <property type="project" value="InterPro"/>
</dbReference>
<feature type="signal peptide" evidence="3">
    <location>
        <begin position="1"/>
        <end position="32"/>
    </location>
</feature>
<evidence type="ECO:0000256" key="2">
    <source>
        <dbReference type="SAM" id="MobiDB-lite"/>
    </source>
</evidence>
<evidence type="ECO:0000256" key="1">
    <source>
        <dbReference type="ARBA" id="ARBA00006586"/>
    </source>
</evidence>
<dbReference type="EMBL" id="FNWJ01000002">
    <property type="protein sequence ID" value="SEH15052.1"/>
    <property type="molecule type" value="Genomic_DNA"/>
</dbReference>
<dbReference type="Gene3D" id="3.60.20.10">
    <property type="entry name" value="Glutamine Phosphoribosylpyrophosphate, subunit 1, domain 1"/>
    <property type="match status" value="2"/>
</dbReference>
<dbReference type="InterPro" id="IPR023343">
    <property type="entry name" value="Penicillin_amidase_dom1"/>
</dbReference>
<dbReference type="SUPFAM" id="SSF56235">
    <property type="entry name" value="N-terminal nucleophile aminohydrolases (Ntn hydrolases)"/>
    <property type="match status" value="1"/>
</dbReference>
<dbReference type="GO" id="GO:0017000">
    <property type="term" value="P:antibiotic biosynthetic process"/>
    <property type="evidence" value="ECO:0007669"/>
    <property type="project" value="InterPro"/>
</dbReference>
<gene>
    <name evidence="4" type="ORF">SAMN02745716_1823</name>
</gene>